<feature type="transmembrane region" description="Helical" evidence="8">
    <location>
        <begin position="426"/>
        <end position="445"/>
    </location>
</feature>
<evidence type="ECO:0000256" key="8">
    <source>
        <dbReference type="SAM" id="Phobius"/>
    </source>
</evidence>
<dbReference type="SUPFAM" id="SSF161070">
    <property type="entry name" value="SNF-like"/>
    <property type="match status" value="2"/>
</dbReference>
<proteinExistence type="predicted"/>
<evidence type="ECO:0000256" key="1">
    <source>
        <dbReference type="ARBA" id="ARBA00004141"/>
    </source>
</evidence>
<evidence type="ECO:0000256" key="3">
    <source>
        <dbReference type="ARBA" id="ARBA00022692"/>
    </source>
</evidence>
<feature type="transmembrane region" description="Helical" evidence="8">
    <location>
        <begin position="174"/>
        <end position="191"/>
    </location>
</feature>
<gene>
    <name evidence="9" type="ORF">SSLN_LOCUS5568</name>
</gene>
<feature type="transmembrane region" description="Helical" evidence="8">
    <location>
        <begin position="382"/>
        <end position="406"/>
    </location>
</feature>
<evidence type="ECO:0000256" key="7">
    <source>
        <dbReference type="PIRSR" id="PIRSR600175-2"/>
    </source>
</evidence>
<dbReference type="PANTHER" id="PTHR42948:SF1">
    <property type="entry name" value="TRANSPORTER"/>
    <property type="match status" value="1"/>
</dbReference>
<feature type="transmembrane region" description="Helical" evidence="8">
    <location>
        <begin position="289"/>
        <end position="306"/>
    </location>
</feature>
<dbReference type="InterPro" id="IPR000175">
    <property type="entry name" value="Na/ntran_symport"/>
</dbReference>
<feature type="transmembrane region" description="Helical" evidence="8">
    <location>
        <begin position="12"/>
        <end position="32"/>
    </location>
</feature>
<dbReference type="PROSITE" id="PS50267">
    <property type="entry name" value="NA_NEUROTRAN_SYMP_3"/>
    <property type="match status" value="1"/>
</dbReference>
<sequence>MGDMNREGYEFTYSGGLILSCLGCVLGTGNIWRFPRVLASASSDGGKTQKTLLPCSCVRTFGNVLIRAYAGSLTFILTWTCFLFAWSIPLIITEYTMGRFTRGSPLISFYRFLGPKFLWTGCWRLLLCCGRLVLLLFLPGLLSISSARIPHRKCGDIYLVHCECFPYLPRKHSLIILFMAFRLYTVCKFLATESVPNIIDSFDLKSTWYPLLMHTIGLVICGVCVFAGVQGIEVANVCLVPIQLFIVVFTFGWSLTREYADVGIQFMFTPKWSTLADPKLYVEAACQNAFDTAAGMGLFSAYAAYFTRKTSAVRYGMFLPMINNLVSLVCGFMLFATVFSTLIATEPTFTIPQIVEIMKDSGPGSTGLTFTWIPVLMAKMGVFGRVLCALFFLCLSFAGITSMISYIELTARTIQDFGVNRTNATIASLVVTFLVGVPSAVNLRILTNQDFVWGFALMISGLCYCLLVVRYDPLRYRKVIVNDFGIGDLKLPLVWIVSIA</sequence>
<feature type="transmembrane region" description="Helical" evidence="8">
    <location>
        <begin position="318"/>
        <end position="343"/>
    </location>
</feature>
<evidence type="ECO:0000313" key="10">
    <source>
        <dbReference type="Proteomes" id="UP000275846"/>
    </source>
</evidence>
<dbReference type="OrthoDB" id="6581954at2759"/>
<keyword evidence="6" id="KW-0915">Sodium</keyword>
<dbReference type="WBParaSite" id="SSLN_0000574701-mRNA-1">
    <property type="protein sequence ID" value="SSLN_0000574701-mRNA-1"/>
    <property type="gene ID" value="SSLN_0000574701"/>
</dbReference>
<keyword evidence="3 8" id="KW-0812">Transmembrane</keyword>
<evidence type="ECO:0000256" key="6">
    <source>
        <dbReference type="PIRSR" id="PIRSR600175-1"/>
    </source>
</evidence>
<dbReference type="PROSITE" id="PS51257">
    <property type="entry name" value="PROKAR_LIPOPROTEIN"/>
    <property type="match status" value="1"/>
</dbReference>
<dbReference type="InterPro" id="IPR037272">
    <property type="entry name" value="SNS_sf"/>
</dbReference>
<keyword evidence="2" id="KW-0813">Transport</keyword>
<dbReference type="EMBL" id="UYSU01033306">
    <property type="protein sequence ID" value="VDL91953.1"/>
    <property type="molecule type" value="Genomic_DNA"/>
</dbReference>
<dbReference type="PANTHER" id="PTHR42948">
    <property type="entry name" value="TRANSPORTER"/>
    <property type="match status" value="1"/>
</dbReference>
<evidence type="ECO:0000256" key="5">
    <source>
        <dbReference type="ARBA" id="ARBA00023136"/>
    </source>
</evidence>
<feature type="disulfide bond" evidence="7">
    <location>
        <begin position="154"/>
        <end position="164"/>
    </location>
</feature>
<name>A0A183SMX0_SCHSO</name>
<feature type="transmembrane region" description="Helical" evidence="8">
    <location>
        <begin position="451"/>
        <end position="469"/>
    </location>
</feature>
<reference evidence="11" key="1">
    <citation type="submission" date="2016-06" db="UniProtKB">
        <authorList>
            <consortium name="WormBaseParasite"/>
        </authorList>
    </citation>
    <scope>IDENTIFICATION</scope>
</reference>
<evidence type="ECO:0000313" key="11">
    <source>
        <dbReference type="WBParaSite" id="SSLN_0000574701-mRNA-1"/>
    </source>
</evidence>
<keyword evidence="10" id="KW-1185">Reference proteome</keyword>
<feature type="transmembrane region" description="Helical" evidence="8">
    <location>
        <begin position="211"/>
        <end position="229"/>
    </location>
</feature>
<feature type="transmembrane region" description="Helical" evidence="8">
    <location>
        <begin position="236"/>
        <end position="255"/>
    </location>
</feature>
<dbReference type="GO" id="GO:0046872">
    <property type="term" value="F:metal ion binding"/>
    <property type="evidence" value="ECO:0007669"/>
    <property type="project" value="UniProtKB-KW"/>
</dbReference>
<keyword evidence="6" id="KW-0479">Metal-binding</keyword>
<comment type="subcellular location">
    <subcellularLocation>
        <location evidence="1">Membrane</location>
        <topology evidence="1">Multi-pass membrane protein</topology>
    </subcellularLocation>
</comment>
<dbReference type="AlphaFoldDB" id="A0A183SMX0"/>
<dbReference type="STRING" id="70667.A0A183SMX0"/>
<evidence type="ECO:0000256" key="2">
    <source>
        <dbReference type="ARBA" id="ARBA00022448"/>
    </source>
</evidence>
<reference evidence="9 10" key="2">
    <citation type="submission" date="2018-11" db="EMBL/GenBank/DDBJ databases">
        <authorList>
            <consortium name="Pathogen Informatics"/>
        </authorList>
    </citation>
    <scope>NUCLEOTIDE SEQUENCE [LARGE SCALE GENOMIC DNA]</scope>
    <source>
        <strain evidence="9 10">NST_G2</strain>
    </source>
</reference>
<dbReference type="PRINTS" id="PR00176">
    <property type="entry name" value="NANEUSMPORT"/>
</dbReference>
<dbReference type="Pfam" id="PF00209">
    <property type="entry name" value="SNF"/>
    <property type="match status" value="1"/>
</dbReference>
<evidence type="ECO:0000256" key="4">
    <source>
        <dbReference type="ARBA" id="ARBA00022989"/>
    </source>
</evidence>
<accession>A0A183SMX0</accession>
<dbReference type="Proteomes" id="UP000275846">
    <property type="component" value="Unassembled WGS sequence"/>
</dbReference>
<feature type="binding site" evidence="6">
    <location>
        <position position="323"/>
    </location>
    <ligand>
        <name>Na(+)</name>
        <dbReference type="ChEBI" id="CHEBI:29101"/>
        <label>1</label>
    </ligand>
</feature>
<keyword evidence="5 8" id="KW-0472">Membrane</keyword>
<feature type="transmembrane region" description="Helical" evidence="8">
    <location>
        <begin position="68"/>
        <end position="92"/>
    </location>
</feature>
<feature type="transmembrane region" description="Helical" evidence="8">
    <location>
        <begin position="123"/>
        <end position="144"/>
    </location>
</feature>
<keyword evidence="7" id="KW-1015">Disulfide bond</keyword>
<protein>
    <submittedName>
        <fullName evidence="11">Sodium-dependent transporter</fullName>
    </submittedName>
</protein>
<evidence type="ECO:0000313" key="9">
    <source>
        <dbReference type="EMBL" id="VDL91953.1"/>
    </source>
</evidence>
<organism evidence="11">
    <name type="scientific">Schistocephalus solidus</name>
    <name type="common">Tapeworm</name>
    <dbReference type="NCBI Taxonomy" id="70667"/>
    <lineage>
        <taxon>Eukaryota</taxon>
        <taxon>Metazoa</taxon>
        <taxon>Spiralia</taxon>
        <taxon>Lophotrochozoa</taxon>
        <taxon>Platyhelminthes</taxon>
        <taxon>Cestoda</taxon>
        <taxon>Eucestoda</taxon>
        <taxon>Diphyllobothriidea</taxon>
        <taxon>Diphyllobothriidae</taxon>
        <taxon>Schistocephalus</taxon>
    </lineage>
</organism>
<dbReference type="GO" id="GO:0016020">
    <property type="term" value="C:membrane"/>
    <property type="evidence" value="ECO:0007669"/>
    <property type="project" value="UniProtKB-SubCell"/>
</dbReference>
<keyword evidence="4 8" id="KW-1133">Transmembrane helix</keyword>
<feature type="binding site" evidence="6">
    <location>
        <position position="402"/>
    </location>
    <ligand>
        <name>Na(+)</name>
        <dbReference type="ChEBI" id="CHEBI:29101"/>
        <label>1</label>
    </ligand>
</feature>